<evidence type="ECO:0000313" key="3">
    <source>
        <dbReference type="Proteomes" id="UP000604046"/>
    </source>
</evidence>
<feature type="domain" description="Amine oxidase" evidence="1">
    <location>
        <begin position="57"/>
        <end position="173"/>
    </location>
</feature>
<dbReference type="EMBL" id="CAJNDS010002164">
    <property type="protein sequence ID" value="CAE7357110.1"/>
    <property type="molecule type" value="Genomic_DNA"/>
</dbReference>
<comment type="caution">
    <text evidence="2">The sequence shown here is derived from an EMBL/GenBank/DDBJ whole genome shotgun (WGS) entry which is preliminary data.</text>
</comment>
<keyword evidence="3" id="KW-1185">Reference proteome</keyword>
<protein>
    <submittedName>
        <fullName evidence="2">PPXI protein</fullName>
    </submittedName>
</protein>
<dbReference type="InterPro" id="IPR002937">
    <property type="entry name" value="Amino_oxidase"/>
</dbReference>
<organism evidence="2 3">
    <name type="scientific">Symbiodinium natans</name>
    <dbReference type="NCBI Taxonomy" id="878477"/>
    <lineage>
        <taxon>Eukaryota</taxon>
        <taxon>Sar</taxon>
        <taxon>Alveolata</taxon>
        <taxon>Dinophyceae</taxon>
        <taxon>Suessiales</taxon>
        <taxon>Symbiodiniaceae</taxon>
        <taxon>Symbiodinium</taxon>
    </lineage>
</organism>
<proteinExistence type="predicted"/>
<dbReference type="AlphaFoldDB" id="A0A812PVZ9"/>
<name>A0A812PVZ9_9DINO</name>
<accession>A0A812PVZ9</accession>
<evidence type="ECO:0000259" key="1">
    <source>
        <dbReference type="Pfam" id="PF01593"/>
    </source>
</evidence>
<reference evidence="2" key="1">
    <citation type="submission" date="2021-02" db="EMBL/GenBank/DDBJ databases">
        <authorList>
            <person name="Dougan E. K."/>
            <person name="Rhodes N."/>
            <person name="Thang M."/>
            <person name="Chan C."/>
        </authorList>
    </citation>
    <scope>NUCLEOTIDE SEQUENCE</scope>
</reference>
<gene>
    <name evidence="2" type="primary">PPXI</name>
    <name evidence="2" type="ORF">SNAT2548_LOCUS19037</name>
</gene>
<sequence length="213" mass="22926">CAVIGSKGSPVQLNWKLKKLAAAPPATGECSRDSVLLPAELPKAFDEQSQVHVLDYDTPNGSVRLRSRAVVLTAPSYVTAELLRPVCAPAAETLSAIRYPRVAAVTVEYPRSAFREPAHGKGIVNGFGQLHPRTQGIRTLGTIYSSSLFPNRMPDDDKIMLLHYIGGARDPELFGGIQDGKYCPRLEIGLGENSLASQVITVLTYVGGENVVK</sequence>
<dbReference type="Proteomes" id="UP000604046">
    <property type="component" value="Unassembled WGS sequence"/>
</dbReference>
<dbReference type="Pfam" id="PF01593">
    <property type="entry name" value="Amino_oxidase"/>
    <property type="match status" value="1"/>
</dbReference>
<evidence type="ECO:0000313" key="2">
    <source>
        <dbReference type="EMBL" id="CAE7357110.1"/>
    </source>
</evidence>
<dbReference type="OrthoDB" id="435524at2759"/>
<feature type="non-terminal residue" evidence="2">
    <location>
        <position position="1"/>
    </location>
</feature>
<dbReference type="GO" id="GO:0016491">
    <property type="term" value="F:oxidoreductase activity"/>
    <property type="evidence" value="ECO:0007669"/>
    <property type="project" value="InterPro"/>
</dbReference>
<dbReference type="Gene3D" id="3.90.660.20">
    <property type="entry name" value="Protoporphyrinogen oxidase, mitochondrial, domain 2"/>
    <property type="match status" value="1"/>
</dbReference>
<dbReference type="SUPFAM" id="SSF54373">
    <property type="entry name" value="FAD-linked reductases, C-terminal domain"/>
    <property type="match status" value="1"/>
</dbReference>